<keyword evidence="3" id="KW-0408">Iron</keyword>
<dbReference type="EMBL" id="JAUYVI010000004">
    <property type="protein sequence ID" value="MDQ7248992.1"/>
    <property type="molecule type" value="Genomic_DNA"/>
</dbReference>
<sequence length="302" mass="32743">MEGVSARDLAAASEALSRRYRGEVRDGHLHVSDDLTARAYLAARLPATYAAIRAALDAVAEVRPEFAPRTLLDFGAGPGTALWAARDCWSDLGSATLIEASAAMRKFGEGFAGDSGVAQIDWRNDVPASGESDLVTLAYVLDELDSQQRTTLVEQLWSRTAGTLLIVEPGTPAGWQRVLDARALLLNAGAQMVAPCPHARPCPLVAPDWCHFSRRVARSRAHLQAKGAEVPWEDEKFSYLAVARNSASLPAARVIARPRAGSGKVELKLCQCDGKAETVLVTKREGTRYKQARRLDWGQSWP</sequence>
<proteinExistence type="predicted"/>
<comment type="caution">
    <text evidence="5">The sequence shown here is derived from an EMBL/GenBank/DDBJ whole genome shotgun (WGS) entry which is preliminary data.</text>
</comment>
<dbReference type="InterPro" id="IPR052571">
    <property type="entry name" value="Mt_RNA_Methyltransferase"/>
</dbReference>
<name>A0ABU0YMQ1_9PROT</name>
<evidence type="ECO:0000313" key="6">
    <source>
        <dbReference type="Proteomes" id="UP001230156"/>
    </source>
</evidence>
<dbReference type="Pfam" id="PF09243">
    <property type="entry name" value="Rsm22"/>
    <property type="match status" value="1"/>
</dbReference>
<keyword evidence="2" id="KW-0809">Transit peptide</keyword>
<evidence type="ECO:0000313" key="5">
    <source>
        <dbReference type="EMBL" id="MDQ7248992.1"/>
    </source>
</evidence>
<keyword evidence="4" id="KW-0411">Iron-sulfur</keyword>
<dbReference type="RefSeq" id="WP_379956477.1">
    <property type="nucleotide sequence ID" value="NZ_JAUYVI010000004.1"/>
</dbReference>
<keyword evidence="6" id="KW-1185">Reference proteome</keyword>
<evidence type="ECO:0000256" key="1">
    <source>
        <dbReference type="ARBA" id="ARBA00022723"/>
    </source>
</evidence>
<dbReference type="Gene3D" id="3.40.50.150">
    <property type="entry name" value="Vaccinia Virus protein VP39"/>
    <property type="match status" value="1"/>
</dbReference>
<dbReference type="PANTHER" id="PTHR13184">
    <property type="entry name" value="37S RIBOSOMAL PROTEIN S22"/>
    <property type="match status" value="1"/>
</dbReference>
<dbReference type="PANTHER" id="PTHR13184:SF5">
    <property type="entry name" value="METHYLTRANSFERASE-LIKE PROTEIN 17, MITOCHONDRIAL"/>
    <property type="match status" value="1"/>
</dbReference>
<gene>
    <name evidence="5" type="ORF">Q8A70_15000</name>
</gene>
<dbReference type="SUPFAM" id="SSF53335">
    <property type="entry name" value="S-adenosyl-L-methionine-dependent methyltransferases"/>
    <property type="match status" value="1"/>
</dbReference>
<evidence type="ECO:0000256" key="2">
    <source>
        <dbReference type="ARBA" id="ARBA00022946"/>
    </source>
</evidence>
<keyword evidence="1" id="KW-0479">Metal-binding</keyword>
<dbReference type="InterPro" id="IPR029063">
    <property type="entry name" value="SAM-dependent_MTases_sf"/>
</dbReference>
<dbReference type="Proteomes" id="UP001230156">
    <property type="component" value="Unassembled WGS sequence"/>
</dbReference>
<organism evidence="5 6">
    <name type="scientific">Dongia sedimenti</name>
    <dbReference type="NCBI Taxonomy" id="3064282"/>
    <lineage>
        <taxon>Bacteria</taxon>
        <taxon>Pseudomonadati</taxon>
        <taxon>Pseudomonadota</taxon>
        <taxon>Alphaproteobacteria</taxon>
        <taxon>Rhodospirillales</taxon>
        <taxon>Dongiaceae</taxon>
        <taxon>Dongia</taxon>
    </lineage>
</organism>
<reference evidence="6" key="1">
    <citation type="submission" date="2023-08" db="EMBL/GenBank/DDBJ databases">
        <title>Rhodospirillaceae gen. nov., a novel taxon isolated from the Yangtze River Yuezi River estuary sludge.</title>
        <authorList>
            <person name="Ruan L."/>
        </authorList>
    </citation>
    <scope>NUCLEOTIDE SEQUENCE [LARGE SCALE GENOMIC DNA]</scope>
    <source>
        <strain evidence="6">R-7</strain>
    </source>
</reference>
<dbReference type="InterPro" id="IPR015324">
    <property type="entry name" value="Ribosomal_Rsm22-like"/>
</dbReference>
<evidence type="ECO:0000256" key="4">
    <source>
        <dbReference type="ARBA" id="ARBA00023014"/>
    </source>
</evidence>
<accession>A0ABU0YMQ1</accession>
<evidence type="ECO:0000256" key="3">
    <source>
        <dbReference type="ARBA" id="ARBA00023004"/>
    </source>
</evidence>
<protein>
    <submittedName>
        <fullName evidence="5">Small ribosomal subunit Rsm22 family protein</fullName>
    </submittedName>
</protein>